<protein>
    <recommendedName>
        <fullName evidence="2">VWFC domain-containing protein</fullName>
    </recommendedName>
</protein>
<feature type="signal peptide" evidence="1">
    <location>
        <begin position="1"/>
        <end position="21"/>
    </location>
</feature>
<sequence>MATSRSFLAIWLICLIGIAAPCQYGGHTYQEGELVPSEDPCLFCWCTHGKILCGWMECMHCEGYTPPGQCCPICGSLEEV</sequence>
<organism evidence="3 4">
    <name type="scientific">Dreissena polymorpha</name>
    <name type="common">Zebra mussel</name>
    <name type="synonym">Mytilus polymorpha</name>
    <dbReference type="NCBI Taxonomy" id="45954"/>
    <lineage>
        <taxon>Eukaryota</taxon>
        <taxon>Metazoa</taxon>
        <taxon>Spiralia</taxon>
        <taxon>Lophotrochozoa</taxon>
        <taxon>Mollusca</taxon>
        <taxon>Bivalvia</taxon>
        <taxon>Autobranchia</taxon>
        <taxon>Heteroconchia</taxon>
        <taxon>Euheterodonta</taxon>
        <taxon>Imparidentia</taxon>
        <taxon>Neoheterodontei</taxon>
        <taxon>Myida</taxon>
        <taxon>Dreissenoidea</taxon>
        <taxon>Dreissenidae</taxon>
        <taxon>Dreissena</taxon>
    </lineage>
</organism>
<dbReference type="Gene3D" id="6.20.200.20">
    <property type="match status" value="1"/>
</dbReference>
<dbReference type="InterPro" id="IPR001007">
    <property type="entry name" value="VWF_dom"/>
</dbReference>
<keyword evidence="4" id="KW-1185">Reference proteome</keyword>
<dbReference type="OrthoDB" id="5956770at2759"/>
<dbReference type="EMBL" id="JAIWYP010000015">
    <property type="protein sequence ID" value="KAH3702767.1"/>
    <property type="molecule type" value="Genomic_DNA"/>
</dbReference>
<accession>A0A9D4BRN2</accession>
<dbReference type="AlphaFoldDB" id="A0A9D4BRN2"/>
<feature type="chain" id="PRO_5038593253" description="VWFC domain-containing protein" evidence="1">
    <location>
        <begin position="22"/>
        <end position="80"/>
    </location>
</feature>
<evidence type="ECO:0000256" key="1">
    <source>
        <dbReference type="SAM" id="SignalP"/>
    </source>
</evidence>
<name>A0A9D4BRN2_DREPO</name>
<reference evidence="3" key="2">
    <citation type="submission" date="2020-11" db="EMBL/GenBank/DDBJ databases">
        <authorList>
            <person name="McCartney M.A."/>
            <person name="Auch B."/>
            <person name="Kono T."/>
            <person name="Mallez S."/>
            <person name="Becker A."/>
            <person name="Gohl D.M."/>
            <person name="Silverstein K.A.T."/>
            <person name="Koren S."/>
            <person name="Bechman K.B."/>
            <person name="Herman A."/>
            <person name="Abrahante J.E."/>
            <person name="Garbe J."/>
        </authorList>
    </citation>
    <scope>NUCLEOTIDE SEQUENCE</scope>
    <source>
        <strain evidence="3">Duluth1</strain>
        <tissue evidence="3">Whole animal</tissue>
    </source>
</reference>
<feature type="domain" description="VWFC" evidence="2">
    <location>
        <begin position="20"/>
        <end position="75"/>
    </location>
</feature>
<evidence type="ECO:0000313" key="3">
    <source>
        <dbReference type="EMBL" id="KAH3702767.1"/>
    </source>
</evidence>
<dbReference type="Proteomes" id="UP000828390">
    <property type="component" value="Unassembled WGS sequence"/>
</dbReference>
<reference evidence="3" key="1">
    <citation type="journal article" date="2019" name="bioRxiv">
        <title>The Genome of the Zebra Mussel, Dreissena polymorpha: A Resource for Invasive Species Research.</title>
        <authorList>
            <person name="McCartney M.A."/>
            <person name="Auch B."/>
            <person name="Kono T."/>
            <person name="Mallez S."/>
            <person name="Zhang Y."/>
            <person name="Obille A."/>
            <person name="Becker A."/>
            <person name="Abrahante J.E."/>
            <person name="Garbe J."/>
            <person name="Badalamenti J.P."/>
            <person name="Herman A."/>
            <person name="Mangelson H."/>
            <person name="Liachko I."/>
            <person name="Sullivan S."/>
            <person name="Sone E.D."/>
            <person name="Koren S."/>
            <person name="Silverstein K.A.T."/>
            <person name="Beckman K.B."/>
            <person name="Gohl D.M."/>
        </authorList>
    </citation>
    <scope>NUCLEOTIDE SEQUENCE</scope>
    <source>
        <strain evidence="3">Duluth1</strain>
        <tissue evidence="3">Whole animal</tissue>
    </source>
</reference>
<dbReference type="Pfam" id="PF23334">
    <property type="entry name" value="VWC2L_2nd"/>
    <property type="match status" value="1"/>
</dbReference>
<dbReference type="PROSITE" id="PS50184">
    <property type="entry name" value="VWFC_2"/>
    <property type="match status" value="1"/>
</dbReference>
<proteinExistence type="predicted"/>
<gene>
    <name evidence="3" type="ORF">DPMN_077793</name>
</gene>
<dbReference type="SUPFAM" id="SSF57603">
    <property type="entry name" value="FnI-like domain"/>
    <property type="match status" value="1"/>
</dbReference>
<evidence type="ECO:0000313" key="4">
    <source>
        <dbReference type="Proteomes" id="UP000828390"/>
    </source>
</evidence>
<keyword evidence="1" id="KW-0732">Signal</keyword>
<evidence type="ECO:0000259" key="2">
    <source>
        <dbReference type="PROSITE" id="PS50184"/>
    </source>
</evidence>
<comment type="caution">
    <text evidence="3">The sequence shown here is derived from an EMBL/GenBank/DDBJ whole genome shotgun (WGS) entry which is preliminary data.</text>
</comment>